<dbReference type="HOGENOM" id="CLU_065913_0_0_7"/>
<dbReference type="InterPro" id="IPR010775">
    <property type="entry name" value="DUF1365"/>
</dbReference>
<dbReference type="AlphaFoldDB" id="W4LG16"/>
<organism evidence="1 2">
    <name type="scientific">Entotheonella factor</name>
    <dbReference type="NCBI Taxonomy" id="1429438"/>
    <lineage>
        <taxon>Bacteria</taxon>
        <taxon>Pseudomonadati</taxon>
        <taxon>Nitrospinota/Tectimicrobiota group</taxon>
        <taxon>Candidatus Tectimicrobiota</taxon>
        <taxon>Candidatus Entotheonellia</taxon>
        <taxon>Candidatus Entotheonellales</taxon>
        <taxon>Candidatus Entotheonellaceae</taxon>
        <taxon>Candidatus Entotheonella</taxon>
    </lineage>
</organism>
<gene>
    <name evidence="1" type="ORF">ETSY1_25065</name>
</gene>
<evidence type="ECO:0008006" key="3">
    <source>
        <dbReference type="Google" id="ProtNLM"/>
    </source>
</evidence>
<dbReference type="PANTHER" id="PTHR33973">
    <property type="entry name" value="OS07G0153300 PROTEIN"/>
    <property type="match status" value="1"/>
</dbReference>
<keyword evidence="2" id="KW-1185">Reference proteome</keyword>
<evidence type="ECO:0000313" key="1">
    <source>
        <dbReference type="EMBL" id="ETW96819.1"/>
    </source>
</evidence>
<accession>W4LG16</accession>
<dbReference type="Proteomes" id="UP000019141">
    <property type="component" value="Unassembled WGS sequence"/>
</dbReference>
<protein>
    <recommendedName>
        <fullName evidence="3">DUF1365 domain-containing protein</fullName>
    </recommendedName>
</protein>
<evidence type="ECO:0000313" key="2">
    <source>
        <dbReference type="Proteomes" id="UP000019141"/>
    </source>
</evidence>
<proteinExistence type="predicted"/>
<dbReference type="EMBL" id="AZHW01000739">
    <property type="protein sequence ID" value="ETW96819.1"/>
    <property type="molecule type" value="Genomic_DNA"/>
</dbReference>
<comment type="caution">
    <text evidence="1">The sequence shown here is derived from an EMBL/GenBank/DDBJ whole genome shotgun (WGS) entry which is preliminary data.</text>
</comment>
<dbReference type="Pfam" id="PF07103">
    <property type="entry name" value="DUF1365"/>
    <property type="match status" value="1"/>
</dbReference>
<dbReference type="PANTHER" id="PTHR33973:SF4">
    <property type="entry name" value="OS07G0153300 PROTEIN"/>
    <property type="match status" value="1"/>
</dbReference>
<name>W4LG16_ENTF1</name>
<reference evidence="1 2" key="1">
    <citation type="journal article" date="2014" name="Nature">
        <title>An environmental bacterial taxon with a large and distinct metabolic repertoire.</title>
        <authorList>
            <person name="Wilson M.C."/>
            <person name="Mori T."/>
            <person name="Ruckert C."/>
            <person name="Uria A.R."/>
            <person name="Helf M.J."/>
            <person name="Takada K."/>
            <person name="Gernert C."/>
            <person name="Steffens U.A."/>
            <person name="Heycke N."/>
            <person name="Schmitt S."/>
            <person name="Rinke C."/>
            <person name="Helfrich E.J."/>
            <person name="Brachmann A.O."/>
            <person name="Gurgui C."/>
            <person name="Wakimoto T."/>
            <person name="Kracht M."/>
            <person name="Crusemann M."/>
            <person name="Hentschel U."/>
            <person name="Abe I."/>
            <person name="Matsunaga S."/>
            <person name="Kalinowski J."/>
            <person name="Takeyama H."/>
            <person name="Piel J."/>
        </authorList>
    </citation>
    <scope>NUCLEOTIDE SEQUENCE [LARGE SCALE GENOMIC DNA]</scope>
    <source>
        <strain evidence="2">TSY1</strain>
    </source>
</reference>
<sequence>MKSRLYIGHIKHARLTPVTHRFVLPAYYLALDLAELPELGPRLTLLGYNRLRPAALYDRDYLGGGDGTIAAKLTRILQAHHCADRLHRVILVTCPRHFGFGFNPISLFFAYQLDGALGCVVAEVRNTYGEAHIYVLRDALAPRRGFQVRYRTPKTFFVSPFNDMKGDYEFRMSLVDEQLHVRIDLLRDGQPALMTELQGMGMSLNRRNLARTLVRFPGNAALAAPRIAWQALQLRRHGLRPRMKPKPVSPMTRQMGRPMWLGLLYRSVWGG</sequence>